<dbReference type="GO" id="GO:0005634">
    <property type="term" value="C:nucleus"/>
    <property type="evidence" value="ECO:0007669"/>
    <property type="project" value="TreeGrafter"/>
</dbReference>
<gene>
    <name evidence="3" type="ORF">HJG59_011461</name>
</gene>
<evidence type="ECO:0000313" key="4">
    <source>
        <dbReference type="Proteomes" id="UP000550707"/>
    </source>
</evidence>
<evidence type="ECO:0000313" key="3">
    <source>
        <dbReference type="EMBL" id="KAF6460548.1"/>
    </source>
</evidence>
<dbReference type="InParanoid" id="A0A7J8GL10"/>
<dbReference type="GO" id="GO:0090169">
    <property type="term" value="P:regulation of spindle assembly"/>
    <property type="evidence" value="ECO:0007669"/>
    <property type="project" value="TreeGrafter"/>
</dbReference>
<dbReference type="PANTHER" id="PTHR46896:SF1">
    <property type="entry name" value="SENTRIN-SPECIFIC PROTEASE 6"/>
    <property type="match status" value="1"/>
</dbReference>
<feature type="compositionally biased region" description="Polar residues" evidence="2">
    <location>
        <begin position="140"/>
        <end position="153"/>
    </location>
</feature>
<dbReference type="InterPro" id="IPR051947">
    <property type="entry name" value="Sentrin-specific_protease"/>
</dbReference>
<dbReference type="GO" id="GO:0016926">
    <property type="term" value="P:protein desumoylation"/>
    <property type="evidence" value="ECO:0007669"/>
    <property type="project" value="TreeGrafter"/>
</dbReference>
<dbReference type="GO" id="GO:0090234">
    <property type="term" value="P:regulation of kinetochore assembly"/>
    <property type="evidence" value="ECO:0007669"/>
    <property type="project" value="TreeGrafter"/>
</dbReference>
<dbReference type="EMBL" id="JACASF010000009">
    <property type="protein sequence ID" value="KAF6460548.1"/>
    <property type="molecule type" value="Genomic_DNA"/>
</dbReference>
<reference evidence="3 4" key="1">
    <citation type="journal article" date="2020" name="Nature">
        <title>Six reference-quality genomes reveal evolution of bat adaptations.</title>
        <authorList>
            <person name="Jebb D."/>
            <person name="Huang Z."/>
            <person name="Pippel M."/>
            <person name="Hughes G.M."/>
            <person name="Lavrichenko K."/>
            <person name="Devanna P."/>
            <person name="Winkler S."/>
            <person name="Jermiin L.S."/>
            <person name="Skirmuntt E.C."/>
            <person name="Katzourakis A."/>
            <person name="Burkitt-Gray L."/>
            <person name="Ray D.A."/>
            <person name="Sullivan K.A.M."/>
            <person name="Roscito J.G."/>
            <person name="Kirilenko B.M."/>
            <person name="Davalos L.M."/>
            <person name="Corthals A.P."/>
            <person name="Power M.L."/>
            <person name="Jones G."/>
            <person name="Ransome R.D."/>
            <person name="Dechmann D.K.N."/>
            <person name="Locatelli A.G."/>
            <person name="Puechmaille S.J."/>
            <person name="Fedrigo O."/>
            <person name="Jarvis E.D."/>
            <person name="Hiller M."/>
            <person name="Vernes S.C."/>
            <person name="Myers E.W."/>
            <person name="Teeling E.C."/>
        </authorList>
    </citation>
    <scope>NUCLEOTIDE SEQUENCE [LARGE SCALE GENOMIC DNA]</scope>
    <source>
        <strain evidence="3">MMolMol1</strain>
        <tissue evidence="3">Muscle</tissue>
    </source>
</reference>
<dbReference type="GO" id="GO:0070139">
    <property type="term" value="F:SUMO-specific endopeptidase activity"/>
    <property type="evidence" value="ECO:0007669"/>
    <property type="project" value="TreeGrafter"/>
</dbReference>
<evidence type="ECO:0000256" key="1">
    <source>
        <dbReference type="ARBA" id="ARBA00022786"/>
    </source>
</evidence>
<dbReference type="PANTHER" id="PTHR46896">
    <property type="entry name" value="SENTRIN-SPECIFIC PROTEASE"/>
    <property type="match status" value="1"/>
</dbReference>
<proteinExistence type="predicted"/>
<protein>
    <submittedName>
        <fullName evidence="3">Uncharacterized protein</fullName>
    </submittedName>
</protein>
<accession>A0A7J8GL10</accession>
<evidence type="ECO:0000256" key="2">
    <source>
        <dbReference type="SAM" id="MobiDB-lite"/>
    </source>
</evidence>
<comment type="caution">
    <text evidence="3">The sequence shown here is derived from an EMBL/GenBank/DDBJ whole genome shotgun (WGS) entry which is preliminary data.</text>
</comment>
<name>A0A7J8GL10_MOLMO</name>
<feature type="region of interest" description="Disordered" evidence="2">
    <location>
        <begin position="117"/>
        <end position="153"/>
    </location>
</feature>
<organism evidence="3 4">
    <name type="scientific">Molossus molossus</name>
    <name type="common">Pallas' mastiff bat</name>
    <name type="synonym">Vespertilio molossus</name>
    <dbReference type="NCBI Taxonomy" id="27622"/>
    <lineage>
        <taxon>Eukaryota</taxon>
        <taxon>Metazoa</taxon>
        <taxon>Chordata</taxon>
        <taxon>Craniata</taxon>
        <taxon>Vertebrata</taxon>
        <taxon>Euteleostomi</taxon>
        <taxon>Mammalia</taxon>
        <taxon>Eutheria</taxon>
        <taxon>Laurasiatheria</taxon>
        <taxon>Chiroptera</taxon>
        <taxon>Yangochiroptera</taxon>
        <taxon>Molossidae</taxon>
        <taxon>Molossus</taxon>
    </lineage>
</organism>
<dbReference type="Proteomes" id="UP000550707">
    <property type="component" value="Unassembled WGS sequence"/>
</dbReference>
<dbReference type="AlphaFoldDB" id="A0A7J8GL10"/>
<keyword evidence="1" id="KW-0833">Ubl conjugation pathway</keyword>
<dbReference type="GO" id="GO:0005737">
    <property type="term" value="C:cytoplasm"/>
    <property type="evidence" value="ECO:0007669"/>
    <property type="project" value="TreeGrafter"/>
</dbReference>
<sequence length="276" mass="30740">MSQYISVYSSSVSCLKKMLTDLEDLQRNYRQAITLNESTGPLLRMSNHQNSGGQKSQNTTSTLKKFYGNSVGKVQVDIIVNCGDGQNYLQTNGKVVLPRAKGAKTTNLKERKTRLSDLNDPIILSSDDDDSDRTNRRESISPQPAHSACSSLAPSTGKVEAGFDAQANTVFENIITEIGIKNNVSNFFVKIPFEEANSRLVAYTRTYEASIKGSCVQKENKIENVPLESKIQFKSKHEFQFFDDEETGESHYHLNGSCRKIDSISTTSSQGRHLYC</sequence>
<keyword evidence="4" id="KW-1185">Reference proteome</keyword>